<gene>
    <name evidence="4" type="ORF">CCUG60883_01512</name>
    <name evidence="3" type="ORF">CCUG60885_04364</name>
</gene>
<dbReference type="Proteomes" id="UP000295685">
    <property type="component" value="Unassembled WGS sequence"/>
</dbReference>
<organism evidence="3 6">
    <name type="scientific">Mycobacteroides salmoniphilum</name>
    <dbReference type="NCBI Taxonomy" id="404941"/>
    <lineage>
        <taxon>Bacteria</taxon>
        <taxon>Bacillati</taxon>
        <taxon>Actinomycetota</taxon>
        <taxon>Actinomycetes</taxon>
        <taxon>Mycobacteriales</taxon>
        <taxon>Mycobacteriaceae</taxon>
        <taxon>Mycobacteroides</taxon>
    </lineage>
</organism>
<evidence type="ECO:0000313" key="6">
    <source>
        <dbReference type="Proteomes" id="UP000295685"/>
    </source>
</evidence>
<evidence type="ECO:0000256" key="1">
    <source>
        <dbReference type="ARBA" id="ARBA00009108"/>
    </source>
</evidence>
<dbReference type="GO" id="GO:0005886">
    <property type="term" value="C:plasma membrane"/>
    <property type="evidence" value="ECO:0007669"/>
    <property type="project" value="TreeGrafter"/>
</dbReference>
<keyword evidence="2" id="KW-0812">Transmembrane</keyword>
<evidence type="ECO:0000313" key="4">
    <source>
        <dbReference type="EMBL" id="TEA06043.1"/>
    </source>
</evidence>
<proteinExistence type="inferred from homology"/>
<reference evidence="5 6" key="1">
    <citation type="journal article" date="2019" name="Sci. Rep.">
        <title>Extended insight into the Mycobacterium chelonae-abscessus complex through whole genome sequencing of Mycobacterium salmoniphilum outbreak and Mycobacterium salmoniphilum-like strains.</title>
        <authorList>
            <person name="Behra P.R.K."/>
            <person name="Das S."/>
            <person name="Pettersson B.M.F."/>
            <person name="Shirreff L."/>
            <person name="DuCote T."/>
            <person name="Jacobsson K.G."/>
            <person name="Ennis D.G."/>
            <person name="Kirsebom L.A."/>
        </authorList>
    </citation>
    <scope>NUCLEOTIDE SEQUENCE [LARGE SCALE GENOMIC DNA]</scope>
    <source>
        <strain evidence="4 5">CCUG 60883</strain>
        <strain evidence="3 6">CCUG 60885</strain>
    </source>
</reference>
<evidence type="ECO:0000313" key="5">
    <source>
        <dbReference type="Proteomes" id="UP000294844"/>
    </source>
</evidence>
<comment type="caution">
    <text evidence="3">The sequence shown here is derived from an EMBL/GenBank/DDBJ whole genome shotgun (WGS) entry which is preliminary data.</text>
</comment>
<feature type="transmembrane region" description="Helical" evidence="2">
    <location>
        <begin position="58"/>
        <end position="77"/>
    </location>
</feature>
<evidence type="ECO:0000313" key="3">
    <source>
        <dbReference type="EMBL" id="TDZ91731.1"/>
    </source>
</evidence>
<sequence length="301" mass="31818">MWRRGDGSPWPESLWVLTQVTARCCDNLLVTANEPLARRGSGPDEAPAQGVGPQRKPIIWRVGVPLVCALAGFLLAATHTVSGGNEIRRGDSPSPRLVDLVRETQKSVDRLSAARDGLASEMAAAREQSAGGDSKVAAALAETGEMADAAGVRPVTGPGLVVTLTDAKRDSYGRFPRDASPDDLVVHQQDVEGVLNALWSAGAEAIQMQDDQRLVASSVPRCVGNTLLLHGRTYSPPYVITAIGDADAMQAALDAAPLVTLYRQYVARFGLGYTVTRGHHLEVAGYRDAVGPGRAVPLQGP</sequence>
<evidence type="ECO:0008006" key="7">
    <source>
        <dbReference type="Google" id="ProtNLM"/>
    </source>
</evidence>
<evidence type="ECO:0000256" key="2">
    <source>
        <dbReference type="SAM" id="Phobius"/>
    </source>
</evidence>
<dbReference type="PANTHER" id="PTHR37313:SF4">
    <property type="entry name" value="CONSERVED MEMBRANE PROTEIN-RELATED"/>
    <property type="match status" value="1"/>
</dbReference>
<keyword evidence="5" id="KW-1185">Reference proteome</keyword>
<dbReference type="Pfam" id="PF05949">
    <property type="entry name" value="DUF881"/>
    <property type="match status" value="1"/>
</dbReference>
<dbReference type="Proteomes" id="UP000294844">
    <property type="component" value="Unassembled WGS sequence"/>
</dbReference>
<dbReference type="Gene3D" id="3.30.70.1880">
    <property type="entry name" value="Protein of unknown function DUF881"/>
    <property type="match status" value="1"/>
</dbReference>
<dbReference type="AlphaFoldDB" id="A0A4R8SB38"/>
<accession>A0A4R8SB38</accession>
<name>A0A4R8SB38_9MYCO</name>
<keyword evidence="2" id="KW-1133">Transmembrane helix</keyword>
<dbReference type="EMBL" id="PECM01000006">
    <property type="protein sequence ID" value="TEA06043.1"/>
    <property type="molecule type" value="Genomic_DNA"/>
</dbReference>
<keyword evidence="2" id="KW-0472">Membrane</keyword>
<dbReference type="PANTHER" id="PTHR37313">
    <property type="entry name" value="UPF0749 PROTEIN RV1825"/>
    <property type="match status" value="1"/>
</dbReference>
<dbReference type="InterPro" id="IPR010273">
    <property type="entry name" value="DUF881"/>
</dbReference>
<protein>
    <recommendedName>
        <fullName evidence="7">DUF881 domain-containing protein</fullName>
    </recommendedName>
</protein>
<comment type="similarity">
    <text evidence="1">Belongs to the UPF0749 family.</text>
</comment>
<dbReference type="EMBL" id="PECK01000009">
    <property type="protein sequence ID" value="TDZ91731.1"/>
    <property type="molecule type" value="Genomic_DNA"/>
</dbReference>